<feature type="transmembrane region" description="Helical" evidence="6">
    <location>
        <begin position="78"/>
        <end position="95"/>
    </location>
</feature>
<feature type="transmembrane region" description="Helical" evidence="6">
    <location>
        <begin position="102"/>
        <end position="122"/>
    </location>
</feature>
<evidence type="ECO:0000256" key="5">
    <source>
        <dbReference type="ARBA" id="ARBA00023136"/>
    </source>
</evidence>
<comment type="subcellular location">
    <subcellularLocation>
        <location evidence="1">Membrane</location>
        <topology evidence="1">Multi-pass membrane protein</topology>
    </subcellularLocation>
</comment>
<feature type="transmembrane region" description="Helical" evidence="6">
    <location>
        <begin position="128"/>
        <end position="148"/>
    </location>
</feature>
<dbReference type="Proteomes" id="UP000680865">
    <property type="component" value="Unassembled WGS sequence"/>
</dbReference>
<comment type="caution">
    <text evidence="7">The sequence shown here is derived from an EMBL/GenBank/DDBJ whole genome shotgun (WGS) entry which is preliminary data.</text>
</comment>
<keyword evidence="8" id="KW-1185">Reference proteome</keyword>
<reference evidence="7" key="1">
    <citation type="submission" date="2021-03" db="EMBL/GenBank/DDBJ databases">
        <title>Whole genome shotgun sequence of Actinoplanes consettensis NBRC 14913.</title>
        <authorList>
            <person name="Komaki H."/>
            <person name="Tamura T."/>
        </authorList>
    </citation>
    <scope>NUCLEOTIDE SEQUENCE</scope>
    <source>
        <strain evidence="7">NBRC 14913</strain>
    </source>
</reference>
<evidence type="ECO:0000256" key="4">
    <source>
        <dbReference type="ARBA" id="ARBA00022989"/>
    </source>
</evidence>
<feature type="transmembrane region" description="Helical" evidence="6">
    <location>
        <begin position="189"/>
        <end position="209"/>
    </location>
</feature>
<keyword evidence="4 6" id="KW-1133">Transmembrane helix</keyword>
<protein>
    <recommendedName>
        <fullName evidence="9">Tellurite resistance protein TerC</fullName>
    </recommendedName>
</protein>
<feature type="transmembrane region" description="Helical" evidence="6">
    <location>
        <begin position="6"/>
        <end position="25"/>
    </location>
</feature>
<dbReference type="EMBL" id="BOQP01000028">
    <property type="protein sequence ID" value="GIM76700.1"/>
    <property type="molecule type" value="Genomic_DNA"/>
</dbReference>
<evidence type="ECO:0000256" key="2">
    <source>
        <dbReference type="ARBA" id="ARBA00007511"/>
    </source>
</evidence>
<feature type="transmembrane region" description="Helical" evidence="6">
    <location>
        <begin position="282"/>
        <end position="303"/>
    </location>
</feature>
<dbReference type="AlphaFoldDB" id="A0A919SQX1"/>
<evidence type="ECO:0000256" key="1">
    <source>
        <dbReference type="ARBA" id="ARBA00004141"/>
    </source>
</evidence>
<dbReference type="GO" id="GO:0016020">
    <property type="term" value="C:membrane"/>
    <property type="evidence" value="ECO:0007669"/>
    <property type="project" value="UniProtKB-SubCell"/>
</dbReference>
<evidence type="ECO:0000256" key="3">
    <source>
        <dbReference type="ARBA" id="ARBA00022692"/>
    </source>
</evidence>
<evidence type="ECO:0000313" key="7">
    <source>
        <dbReference type="EMBL" id="GIM76700.1"/>
    </source>
</evidence>
<organism evidence="7 8">
    <name type="scientific">Winogradskya consettensis</name>
    <dbReference type="NCBI Taxonomy" id="113560"/>
    <lineage>
        <taxon>Bacteria</taxon>
        <taxon>Bacillati</taxon>
        <taxon>Actinomycetota</taxon>
        <taxon>Actinomycetes</taxon>
        <taxon>Micromonosporales</taxon>
        <taxon>Micromonosporaceae</taxon>
        <taxon>Winogradskya</taxon>
    </lineage>
</organism>
<comment type="similarity">
    <text evidence="2">Belongs to the TerC family.</text>
</comment>
<name>A0A919SQX1_9ACTN</name>
<dbReference type="NCBIfam" id="TIGR03718">
    <property type="entry name" value="R_switched_Alx"/>
    <property type="match status" value="1"/>
</dbReference>
<keyword evidence="3 6" id="KW-0812">Transmembrane</keyword>
<keyword evidence="5 6" id="KW-0472">Membrane</keyword>
<dbReference type="PANTHER" id="PTHR30238:SF0">
    <property type="entry name" value="THYLAKOID MEMBRANE PROTEIN TERC, CHLOROPLASTIC"/>
    <property type="match status" value="1"/>
</dbReference>
<dbReference type="PANTHER" id="PTHR30238">
    <property type="entry name" value="MEMBRANE BOUND PREDICTED REDOX MODULATOR"/>
    <property type="match status" value="1"/>
</dbReference>
<feature type="transmembrane region" description="Helical" evidence="6">
    <location>
        <begin position="215"/>
        <end position="240"/>
    </location>
</feature>
<gene>
    <name evidence="7" type="ORF">Aco04nite_51660</name>
</gene>
<proteinExistence type="inferred from homology"/>
<feature type="transmembrane region" description="Helical" evidence="6">
    <location>
        <begin position="37"/>
        <end position="58"/>
    </location>
</feature>
<evidence type="ECO:0008006" key="9">
    <source>
        <dbReference type="Google" id="ProtNLM"/>
    </source>
</evidence>
<feature type="transmembrane region" description="Helical" evidence="6">
    <location>
        <begin position="252"/>
        <end position="270"/>
    </location>
</feature>
<accession>A0A919SQX1</accession>
<dbReference type="Pfam" id="PF03741">
    <property type="entry name" value="TerC"/>
    <property type="match status" value="1"/>
</dbReference>
<dbReference type="InterPro" id="IPR005496">
    <property type="entry name" value="Integral_membrane_TerC"/>
</dbReference>
<sequence>MSVPWWAWVLVMGLVAVMLAVDLFLHRDNHVIGFREAATWSAVWIGAGLMFGALLWWWQGADVAGTYYAGYLIEKALSIDNVFVFALIFSAFAVPPALQHKVLFWGVVGALMMRLVFIFVGAELLETFFWTAYVFGAFLVYTGYRMAFRHGEQSPPERNPVVRLVRRVVPTDPAYHGDRFFTRIDGRRVATLLFVVLIAVEATDLIFAIDSVAAVLAITTSTFIVWTANAFAILGLRSLYFCLAGLLRRFVHLHYGLAVLLAFAGVKLILSETPVGKLPIPLTLGVIVGTIAVSIVWSLRSTLANALEFLRMVGGAAAPPTRLHYLPWTTATVQAEWRSKCWLTEPSSMPSVAPRPRVPTTSSWALLLASTRAAAGCSTTASVETFSCGYFSRQPATSSSNGRRSSAVTARVTNGVSSHSPVTGAHARITRRSTLRATACSTAKPSASCADAESSTPTTIGASAAGVPRTTMTGHSACALTATLTEPSRPVTALCPRQPSTIRPASAERPMSSSAALLLTIAMWVCTDGWVCFAAATASCSAPLMARSVSPSGQTDGAGIVEVAGSQVGHS</sequence>
<evidence type="ECO:0000256" key="6">
    <source>
        <dbReference type="SAM" id="Phobius"/>
    </source>
</evidence>
<evidence type="ECO:0000313" key="8">
    <source>
        <dbReference type="Proteomes" id="UP000680865"/>
    </source>
</evidence>
<dbReference type="InterPro" id="IPR022369">
    <property type="entry name" value="Integral_membrane_TerC_rswitch"/>
</dbReference>